<dbReference type="EMBL" id="JACHDB010000001">
    <property type="protein sequence ID" value="MBB5433489.1"/>
    <property type="molecule type" value="Genomic_DNA"/>
</dbReference>
<feature type="compositionally biased region" description="Low complexity" evidence="1">
    <location>
        <begin position="306"/>
        <end position="322"/>
    </location>
</feature>
<feature type="region of interest" description="Disordered" evidence="1">
    <location>
        <begin position="52"/>
        <end position="366"/>
    </location>
</feature>
<comment type="caution">
    <text evidence="2">The sequence shown here is derived from an EMBL/GenBank/DDBJ whole genome shotgun (WGS) entry which is preliminary data.</text>
</comment>
<feature type="compositionally biased region" description="Low complexity" evidence="1">
    <location>
        <begin position="227"/>
        <end position="236"/>
    </location>
</feature>
<reference evidence="2 3" key="1">
    <citation type="submission" date="2020-08" db="EMBL/GenBank/DDBJ databases">
        <title>Sequencing the genomes of 1000 actinobacteria strains.</title>
        <authorList>
            <person name="Klenk H.-P."/>
        </authorList>
    </citation>
    <scope>NUCLEOTIDE SEQUENCE [LARGE SCALE GENOMIC DNA]</scope>
    <source>
        <strain evidence="2 3">DSM 44551</strain>
    </source>
</reference>
<gene>
    <name evidence="2" type="ORF">HDA36_003573</name>
</gene>
<organism evidence="2 3">
    <name type="scientific">Nocardiopsis composta</name>
    <dbReference type="NCBI Taxonomy" id="157465"/>
    <lineage>
        <taxon>Bacteria</taxon>
        <taxon>Bacillati</taxon>
        <taxon>Actinomycetota</taxon>
        <taxon>Actinomycetes</taxon>
        <taxon>Streptosporangiales</taxon>
        <taxon>Nocardiopsidaceae</taxon>
        <taxon>Nocardiopsis</taxon>
    </lineage>
</organism>
<protein>
    <submittedName>
        <fullName evidence="2">Uncharacterized protein</fullName>
    </submittedName>
</protein>
<dbReference type="AlphaFoldDB" id="A0A7W8QNH8"/>
<evidence type="ECO:0000313" key="2">
    <source>
        <dbReference type="EMBL" id="MBB5433489.1"/>
    </source>
</evidence>
<feature type="compositionally biased region" description="Low complexity" evidence="1">
    <location>
        <begin position="52"/>
        <end position="77"/>
    </location>
</feature>
<feature type="compositionally biased region" description="Low complexity" evidence="1">
    <location>
        <begin position="167"/>
        <end position="182"/>
    </location>
</feature>
<feature type="compositionally biased region" description="Basic and acidic residues" evidence="1">
    <location>
        <begin position="238"/>
        <end position="261"/>
    </location>
</feature>
<sequence length="366" mass="35238">MLPDPTEDGPVQRKDRLAGAPRAAAALRSRAGSLLGRALCVAGIAAAAWLTGSAAASAADAPAVPEAPAGVPAGSAVQDTGAGRIPAPPEEAAPDAPEAPEPPAAAPAAERPRPSQVLGALVPERPAPDRTGGPAPQRPEPVRTGERGPRADAPRPGGAVQATARSAAEAVGTAVGAVGDAGRQVQDAAPDRPETPAVPPSALPRTPHGLGQDLVSAVTGGLPGIKAPETAAPAPGEEGGRRDGAAPKPAGDREDGARPADRPAPVAAAPACAGTTAAAPQGAPGASGPERALRTAPPSAAPAEPGVQRAAAVGSAQQGAAAPLGIPGYPPSAVDLVPAGSRPAEAVRPGDPAPQDPAAEPSFSPD</sequence>
<dbReference type="Proteomes" id="UP000572635">
    <property type="component" value="Unassembled WGS sequence"/>
</dbReference>
<accession>A0A7W8QNH8</accession>
<keyword evidence="3" id="KW-1185">Reference proteome</keyword>
<proteinExistence type="predicted"/>
<feature type="region of interest" description="Disordered" evidence="1">
    <location>
        <begin position="1"/>
        <end position="20"/>
    </location>
</feature>
<feature type="compositionally biased region" description="Pro residues" evidence="1">
    <location>
        <begin position="86"/>
        <end position="105"/>
    </location>
</feature>
<evidence type="ECO:0000256" key="1">
    <source>
        <dbReference type="SAM" id="MobiDB-lite"/>
    </source>
</evidence>
<dbReference type="RefSeq" id="WP_184393287.1">
    <property type="nucleotide sequence ID" value="NZ_JACHDB010000001.1"/>
</dbReference>
<name>A0A7W8QNH8_9ACTN</name>
<feature type="compositionally biased region" description="Low complexity" evidence="1">
    <location>
        <begin position="263"/>
        <end position="289"/>
    </location>
</feature>
<feature type="compositionally biased region" description="Basic and acidic residues" evidence="1">
    <location>
        <begin position="140"/>
        <end position="153"/>
    </location>
</feature>
<evidence type="ECO:0000313" key="3">
    <source>
        <dbReference type="Proteomes" id="UP000572635"/>
    </source>
</evidence>